<feature type="non-terminal residue" evidence="2">
    <location>
        <position position="241"/>
    </location>
</feature>
<organism evidence="2">
    <name type="scientific">marine metagenome</name>
    <dbReference type="NCBI Taxonomy" id="408172"/>
    <lineage>
        <taxon>unclassified sequences</taxon>
        <taxon>metagenomes</taxon>
        <taxon>ecological metagenomes</taxon>
    </lineage>
</organism>
<evidence type="ECO:0000256" key="1">
    <source>
        <dbReference type="SAM" id="Phobius"/>
    </source>
</evidence>
<accession>A0A383CC02</accession>
<evidence type="ECO:0000313" key="2">
    <source>
        <dbReference type="EMBL" id="SVE29742.1"/>
    </source>
</evidence>
<dbReference type="EMBL" id="UINC01207594">
    <property type="protein sequence ID" value="SVE29742.1"/>
    <property type="molecule type" value="Genomic_DNA"/>
</dbReference>
<gene>
    <name evidence="2" type="ORF">METZ01_LOCUS482596</name>
</gene>
<keyword evidence="1" id="KW-0812">Transmembrane</keyword>
<reference evidence="2" key="1">
    <citation type="submission" date="2018-05" db="EMBL/GenBank/DDBJ databases">
        <authorList>
            <person name="Lanie J.A."/>
            <person name="Ng W.-L."/>
            <person name="Kazmierczak K.M."/>
            <person name="Andrzejewski T.M."/>
            <person name="Davidsen T.M."/>
            <person name="Wayne K.J."/>
            <person name="Tettelin H."/>
            <person name="Glass J.I."/>
            <person name="Rusch D."/>
            <person name="Podicherti R."/>
            <person name="Tsui H.-C.T."/>
            <person name="Winkler M.E."/>
        </authorList>
    </citation>
    <scope>NUCLEOTIDE SEQUENCE</scope>
</reference>
<feature type="transmembrane region" description="Helical" evidence="1">
    <location>
        <begin position="125"/>
        <end position="146"/>
    </location>
</feature>
<sequence>MYMGLMVLVVALWALLQACRGEAGAFDLCERRWILFWAFLALMSLVLAWGHHAPFYKIIYQLPFFDVIRNPIKFMHPCSMAIAILFVYGLQGMAREYLVERKQAKDAVEQFKLWLRTLKGWEKKWAFGMLGMMVAGILGWLFYAALQSELRQELISGAGFTVETAPTLAAGSLMFAGLSVMFLAATLFMLAIFMSGAIPKKQSVVLWGLMGFLLCVDLGVGSLPHLVFYDWEQKYVSNDVI</sequence>
<dbReference type="AlphaFoldDB" id="A0A383CC02"/>
<protein>
    <submittedName>
        <fullName evidence="2">Uncharacterized protein</fullName>
    </submittedName>
</protein>
<feature type="transmembrane region" description="Helical" evidence="1">
    <location>
        <begin position="31"/>
        <end position="50"/>
    </location>
</feature>
<keyword evidence="1" id="KW-0472">Membrane</keyword>
<keyword evidence="1" id="KW-1133">Transmembrane helix</keyword>
<feature type="transmembrane region" description="Helical" evidence="1">
    <location>
        <begin position="166"/>
        <end position="192"/>
    </location>
</feature>
<feature type="transmembrane region" description="Helical" evidence="1">
    <location>
        <begin position="204"/>
        <end position="228"/>
    </location>
</feature>
<name>A0A383CC02_9ZZZZ</name>
<proteinExistence type="predicted"/>